<accession>A0ABS7ZH32</accession>
<organism evidence="1 2">
    <name type="scientific">Isoptericola luteus</name>
    <dbReference type="NCBI Taxonomy" id="2879484"/>
    <lineage>
        <taxon>Bacteria</taxon>
        <taxon>Bacillati</taxon>
        <taxon>Actinomycetota</taxon>
        <taxon>Actinomycetes</taxon>
        <taxon>Micrococcales</taxon>
        <taxon>Promicromonosporaceae</taxon>
        <taxon>Isoptericola</taxon>
    </lineage>
</organism>
<proteinExistence type="predicted"/>
<dbReference type="Proteomes" id="UP001319870">
    <property type="component" value="Unassembled WGS sequence"/>
</dbReference>
<gene>
    <name evidence="1" type="ORF">LEP48_09665</name>
</gene>
<evidence type="ECO:0000313" key="2">
    <source>
        <dbReference type="Proteomes" id="UP001319870"/>
    </source>
</evidence>
<protein>
    <submittedName>
        <fullName evidence="1">Uncharacterized protein</fullName>
    </submittedName>
</protein>
<dbReference type="EMBL" id="JAIXCQ010000005">
    <property type="protein sequence ID" value="MCA5893616.1"/>
    <property type="molecule type" value="Genomic_DNA"/>
</dbReference>
<dbReference type="RefSeq" id="WP_225565365.1">
    <property type="nucleotide sequence ID" value="NZ_JAIXCQ010000005.1"/>
</dbReference>
<keyword evidence="2" id="KW-1185">Reference proteome</keyword>
<sequence length="48" mass="5248">MLEIVVYTGGWADVEYLVGLEVYTFCHEFQDADGAYSAVVLGVADFLA</sequence>
<reference evidence="1 2" key="1">
    <citation type="submission" date="2021-09" db="EMBL/GenBank/DDBJ databases">
        <title>Isoptericola luteus sp. nov., a novel bacterium isolated from Harbin, the capital city of Heilongjiang province.</title>
        <authorList>
            <person name="Li J."/>
        </authorList>
    </citation>
    <scope>NUCLEOTIDE SEQUENCE [LARGE SCALE GENOMIC DNA]</scope>
    <source>
        <strain evidence="1 2">NEAU-Y5</strain>
    </source>
</reference>
<evidence type="ECO:0000313" key="1">
    <source>
        <dbReference type="EMBL" id="MCA5893616.1"/>
    </source>
</evidence>
<name>A0ABS7ZH32_9MICO</name>
<comment type="caution">
    <text evidence="1">The sequence shown here is derived from an EMBL/GenBank/DDBJ whole genome shotgun (WGS) entry which is preliminary data.</text>
</comment>